<name>A0AAD2E0H4_9LAMI</name>
<evidence type="ECO:0000313" key="1">
    <source>
        <dbReference type="EMBL" id="CAI9772554.1"/>
    </source>
</evidence>
<dbReference type="Proteomes" id="UP000834106">
    <property type="component" value="Chromosome 12"/>
</dbReference>
<dbReference type="AlphaFoldDB" id="A0AAD2E0H4"/>
<sequence>MSLKPELFEGMHFDFTRGLNQKFSLRQRMMMGPTEIPSQSSETIKIPTAHYEFGANFIDPNAGGGRGLGGGADGGGCGVGGDIGGRASLAGGFGAGGRVGGGGGGGFGASGGLHGMYCHPKRRHKPVVLSILTPLRF</sequence>
<protein>
    <submittedName>
        <fullName evidence="1">Uncharacterized protein</fullName>
    </submittedName>
</protein>
<accession>A0AAD2E0H4</accession>
<evidence type="ECO:0000313" key="2">
    <source>
        <dbReference type="Proteomes" id="UP000834106"/>
    </source>
</evidence>
<reference evidence="1" key="1">
    <citation type="submission" date="2023-05" db="EMBL/GenBank/DDBJ databases">
        <authorList>
            <person name="Huff M."/>
        </authorList>
    </citation>
    <scope>NUCLEOTIDE SEQUENCE</scope>
</reference>
<proteinExistence type="predicted"/>
<organism evidence="1 2">
    <name type="scientific">Fraxinus pennsylvanica</name>
    <dbReference type="NCBI Taxonomy" id="56036"/>
    <lineage>
        <taxon>Eukaryota</taxon>
        <taxon>Viridiplantae</taxon>
        <taxon>Streptophyta</taxon>
        <taxon>Embryophyta</taxon>
        <taxon>Tracheophyta</taxon>
        <taxon>Spermatophyta</taxon>
        <taxon>Magnoliopsida</taxon>
        <taxon>eudicotyledons</taxon>
        <taxon>Gunneridae</taxon>
        <taxon>Pentapetalae</taxon>
        <taxon>asterids</taxon>
        <taxon>lamiids</taxon>
        <taxon>Lamiales</taxon>
        <taxon>Oleaceae</taxon>
        <taxon>Oleeae</taxon>
        <taxon>Fraxinus</taxon>
    </lineage>
</organism>
<keyword evidence="2" id="KW-1185">Reference proteome</keyword>
<gene>
    <name evidence="1" type="ORF">FPE_LOCUS19984</name>
</gene>
<dbReference type="EMBL" id="OU503047">
    <property type="protein sequence ID" value="CAI9772554.1"/>
    <property type="molecule type" value="Genomic_DNA"/>
</dbReference>